<dbReference type="RefSeq" id="WP_079568169.1">
    <property type="nucleotide sequence ID" value="NZ_LT670818.1"/>
</dbReference>
<accession>A0A1M5NYM9</accession>
<protein>
    <submittedName>
        <fullName evidence="1">Uncharacterized protein</fullName>
    </submittedName>
</protein>
<evidence type="ECO:0000313" key="2">
    <source>
        <dbReference type="Proteomes" id="UP000190675"/>
    </source>
</evidence>
<evidence type="ECO:0000313" key="1">
    <source>
        <dbReference type="EMBL" id="SHG94621.1"/>
    </source>
</evidence>
<sequence length="276" mass="30357">MQGKESVPSILESDATGKVAEIYADIRKVLGTSIVNLIWRHLATIPGALEWTWITAKPLYRGPAPGYAEAVRRAIDLPVVPPFSRDTLAAAGLSNDDAARIRDILDSYHYTNALALVALSALVMHFEPAQQDTVRPLDSSPRPLGIKLPELPPMQSLKPEVVRLIEELNGFGEDTDKSLIASMYRHLGYWPTYLSLVRTMLVPLETNGQLHTLTRSIRDLARSYGSGLAQHLRPSTPPDSLQQALASCRRFVDHPISRMTGICSLIRTATDGTRSA</sequence>
<dbReference type="Gene3D" id="1.20.1290.10">
    <property type="entry name" value="AhpD-like"/>
    <property type="match status" value="1"/>
</dbReference>
<gene>
    <name evidence="1" type="ORF">SAMN05444169_4921</name>
</gene>
<dbReference type="AlphaFoldDB" id="A0A1M5NYM9"/>
<proteinExistence type="predicted"/>
<reference evidence="1 2" key="1">
    <citation type="submission" date="2016-11" db="EMBL/GenBank/DDBJ databases">
        <authorList>
            <person name="Jaros S."/>
            <person name="Januszkiewicz K."/>
            <person name="Wedrychowicz H."/>
        </authorList>
    </citation>
    <scope>NUCLEOTIDE SEQUENCE [LARGE SCALE GENOMIC DNA]</scope>
    <source>
        <strain evidence="1 2">GAS242</strain>
    </source>
</reference>
<name>A0A1M5NYM9_9BRAD</name>
<dbReference type="Proteomes" id="UP000190675">
    <property type="component" value="Chromosome I"/>
</dbReference>
<dbReference type="EMBL" id="LT670818">
    <property type="protein sequence ID" value="SHG94621.1"/>
    <property type="molecule type" value="Genomic_DNA"/>
</dbReference>
<dbReference type="OrthoDB" id="3574324at2"/>
<organism evidence="1 2">
    <name type="scientific">Bradyrhizobium erythrophlei</name>
    <dbReference type="NCBI Taxonomy" id="1437360"/>
    <lineage>
        <taxon>Bacteria</taxon>
        <taxon>Pseudomonadati</taxon>
        <taxon>Pseudomonadota</taxon>
        <taxon>Alphaproteobacteria</taxon>
        <taxon>Hyphomicrobiales</taxon>
        <taxon>Nitrobacteraceae</taxon>
        <taxon>Bradyrhizobium</taxon>
    </lineage>
</organism>
<dbReference type="InterPro" id="IPR029032">
    <property type="entry name" value="AhpD-like"/>
</dbReference>